<protein>
    <submittedName>
        <fullName evidence="1">Uncharacterized protein</fullName>
    </submittedName>
</protein>
<proteinExistence type="predicted"/>
<evidence type="ECO:0000313" key="1">
    <source>
        <dbReference type="EMBL" id="CAB4033901.1"/>
    </source>
</evidence>
<dbReference type="InterPro" id="IPR041457">
    <property type="entry name" value="CxC2_KDZ-assoc"/>
</dbReference>
<keyword evidence="2" id="KW-1185">Reference proteome</keyword>
<organism evidence="1 2">
    <name type="scientific">Paramuricea clavata</name>
    <name type="common">Red gorgonian</name>
    <name type="synonym">Violescent sea-whip</name>
    <dbReference type="NCBI Taxonomy" id="317549"/>
    <lineage>
        <taxon>Eukaryota</taxon>
        <taxon>Metazoa</taxon>
        <taxon>Cnidaria</taxon>
        <taxon>Anthozoa</taxon>
        <taxon>Octocorallia</taxon>
        <taxon>Malacalcyonacea</taxon>
        <taxon>Plexauridae</taxon>
        <taxon>Paramuricea</taxon>
    </lineage>
</organism>
<dbReference type="AlphaFoldDB" id="A0A6S7JSD7"/>
<name>A0A6S7JSD7_PARCT</name>
<dbReference type="Pfam" id="PF18758">
    <property type="entry name" value="KDZ"/>
    <property type="match status" value="1"/>
</dbReference>
<sequence length="315" mass="36012">MSCPCEAVSVSLARLRLWPATSKNPTFAFTFDLLDWMEALLLECQVSVNDFCKALDFKIPRYVIENGVLIESFDACFGLPRKKAAGSSAREPLHRNTVFCNQKEVDSFVETYPTQPKLPKDCNDFKAGDILRSKTQFKTLDETAVFGRACRHGFPKQFLNLKHVEGRNFQELNLDRIKRQETFNLEDVDTEVTAIPLSVKRHAIEMLSLFKRSKEEKAIFSGDIKQMFYYCRNDESNVSNSINMISSNDALNRYEVGSLALLRAEQKILQQRVLHIRDSFRNLVELPDVNYSLIADTGEVMSDNESIHTQSSKET</sequence>
<gene>
    <name evidence="1" type="ORF">PACLA_8A054611</name>
</gene>
<dbReference type="PANTHER" id="PTHR33096:SF1">
    <property type="entry name" value="CXC1-LIKE CYSTEINE CLUSTER ASSOCIATED WITH KDZ TRANSPOSASES DOMAIN-CONTAINING PROTEIN"/>
    <property type="match status" value="1"/>
</dbReference>
<reference evidence="1" key="1">
    <citation type="submission" date="2020-04" db="EMBL/GenBank/DDBJ databases">
        <authorList>
            <person name="Alioto T."/>
            <person name="Alioto T."/>
            <person name="Gomez Garrido J."/>
        </authorList>
    </citation>
    <scope>NUCLEOTIDE SEQUENCE</scope>
    <source>
        <strain evidence="1">A484AB</strain>
    </source>
</reference>
<accession>A0A6S7JSD7</accession>
<dbReference type="EMBL" id="CACRXK020019648">
    <property type="protein sequence ID" value="CAB4033901.1"/>
    <property type="molecule type" value="Genomic_DNA"/>
</dbReference>
<dbReference type="Proteomes" id="UP001152795">
    <property type="component" value="Unassembled WGS sequence"/>
</dbReference>
<dbReference type="PANTHER" id="PTHR33096">
    <property type="entry name" value="CXC2 DOMAIN-CONTAINING PROTEIN"/>
    <property type="match status" value="1"/>
</dbReference>
<comment type="caution">
    <text evidence="1">The sequence shown here is derived from an EMBL/GenBank/DDBJ whole genome shotgun (WGS) entry which is preliminary data.</text>
</comment>
<dbReference type="Pfam" id="PF18803">
    <property type="entry name" value="CxC2"/>
    <property type="match status" value="1"/>
</dbReference>
<evidence type="ECO:0000313" key="2">
    <source>
        <dbReference type="Proteomes" id="UP001152795"/>
    </source>
</evidence>
<dbReference type="InterPro" id="IPR040521">
    <property type="entry name" value="KDZ"/>
</dbReference>
<dbReference type="OrthoDB" id="10063408at2759"/>